<evidence type="ECO:0000256" key="6">
    <source>
        <dbReference type="ARBA" id="ARBA00022824"/>
    </source>
</evidence>
<feature type="transmembrane region" description="Helical" evidence="11">
    <location>
        <begin position="172"/>
        <end position="193"/>
    </location>
</feature>
<feature type="transmembrane region" description="Helical" evidence="11">
    <location>
        <begin position="115"/>
        <end position="137"/>
    </location>
</feature>
<keyword evidence="4 11" id="KW-0812">Transmembrane</keyword>
<dbReference type="PANTHER" id="PTHR13046:SF0">
    <property type="entry name" value="CAAX PRENYL PROTEASE 2"/>
    <property type="match status" value="1"/>
</dbReference>
<dbReference type="EMBL" id="MU069440">
    <property type="protein sequence ID" value="KAF5843567.1"/>
    <property type="molecule type" value="Genomic_DNA"/>
</dbReference>
<evidence type="ECO:0000313" key="13">
    <source>
        <dbReference type="EMBL" id="KAF5843567.1"/>
    </source>
</evidence>
<evidence type="ECO:0000256" key="9">
    <source>
        <dbReference type="ARBA" id="ARBA00047280"/>
    </source>
</evidence>
<evidence type="ECO:0000256" key="8">
    <source>
        <dbReference type="ARBA" id="ARBA00023136"/>
    </source>
</evidence>
<dbReference type="InterPro" id="IPR039731">
    <property type="entry name" value="Rce1"/>
</dbReference>
<sequence length="203" mass="22593">MTACESCSAEAVKGPSMLLPPATRHWIKDVVASVAACESGRFAKTLRAPFAEEHLWLWRNLFVAPLCEEWVFRACMAPLLRLQGYSEIATVFITPLFFSVAHLHHLHDLITYQGFSLAQALLMVLFQSSYTAVFGWYTTWLFLRTQSVISVFVVHAFCNWMGLPKFSLMAKLWGLPVFLVSLAVSIAAFASLMGPATSPSLLS</sequence>
<feature type="transmembrane region" description="Helical" evidence="11">
    <location>
        <begin position="84"/>
        <end position="103"/>
    </location>
</feature>
<dbReference type="EC" id="3.4.26.1" evidence="10"/>
<dbReference type="Pfam" id="PF02517">
    <property type="entry name" value="Rce1-like"/>
    <property type="match status" value="1"/>
</dbReference>
<reference evidence="13" key="1">
    <citation type="submission" date="2017-08" db="EMBL/GenBank/DDBJ databases">
        <authorList>
            <person name="Polle J.E."/>
            <person name="Barry K."/>
            <person name="Cushman J."/>
            <person name="Schmutz J."/>
            <person name="Tran D."/>
            <person name="Hathwaick L.T."/>
            <person name="Yim W.C."/>
            <person name="Jenkins J."/>
            <person name="Mckie-Krisberg Z.M."/>
            <person name="Prochnik S."/>
            <person name="Lindquist E."/>
            <person name="Dockter R.B."/>
            <person name="Adam C."/>
            <person name="Molina H."/>
            <person name="Bunkerborg J."/>
            <person name="Jin E."/>
            <person name="Buchheim M."/>
            <person name="Magnuson J."/>
        </authorList>
    </citation>
    <scope>NUCLEOTIDE SEQUENCE</scope>
    <source>
        <strain evidence="13">CCAP 19/18</strain>
    </source>
</reference>
<keyword evidence="14" id="KW-1185">Reference proteome</keyword>
<dbReference type="Proteomes" id="UP000815325">
    <property type="component" value="Unassembled WGS sequence"/>
</dbReference>
<evidence type="ECO:0000256" key="7">
    <source>
        <dbReference type="ARBA" id="ARBA00022989"/>
    </source>
</evidence>
<evidence type="ECO:0000256" key="1">
    <source>
        <dbReference type="ARBA" id="ARBA00004477"/>
    </source>
</evidence>
<dbReference type="InterPro" id="IPR003675">
    <property type="entry name" value="Rce1/LyrA-like_dom"/>
</dbReference>
<name>A0ABQ7H9P0_DUNSA</name>
<evidence type="ECO:0000256" key="4">
    <source>
        <dbReference type="ARBA" id="ARBA00022692"/>
    </source>
</evidence>
<comment type="similarity">
    <text evidence="2">Belongs to the peptidase U48 family.</text>
</comment>
<evidence type="ECO:0000256" key="10">
    <source>
        <dbReference type="ARBA" id="ARBA00049729"/>
    </source>
</evidence>
<accession>A0ABQ7H9P0</accession>
<evidence type="ECO:0000256" key="2">
    <source>
        <dbReference type="ARBA" id="ARBA00006897"/>
    </source>
</evidence>
<gene>
    <name evidence="13" type="ORF">DUNSADRAFT_12829</name>
</gene>
<proteinExistence type="inferred from homology"/>
<keyword evidence="6" id="KW-0256">Endoplasmic reticulum</keyword>
<comment type="subcellular location">
    <subcellularLocation>
        <location evidence="1">Endoplasmic reticulum membrane</location>
        <topology evidence="1">Multi-pass membrane protein</topology>
    </subcellularLocation>
</comment>
<evidence type="ECO:0000313" key="14">
    <source>
        <dbReference type="Proteomes" id="UP000815325"/>
    </source>
</evidence>
<evidence type="ECO:0000256" key="11">
    <source>
        <dbReference type="SAM" id="Phobius"/>
    </source>
</evidence>
<keyword evidence="5" id="KW-0378">Hydrolase</keyword>
<comment type="catalytic activity">
    <reaction evidence="9">
        <text>Hydrolyzes the peptide bond -P2-(S-farnesyl or geranylgeranyl)C-P1'-P2'-P3'-COOH where P1' and P2' are amino acids with aliphatic sidechains and P3' is any C-terminal residue.</text>
        <dbReference type="EC" id="3.4.26.1"/>
    </reaction>
</comment>
<evidence type="ECO:0000256" key="5">
    <source>
        <dbReference type="ARBA" id="ARBA00022801"/>
    </source>
</evidence>
<organism evidence="13 14">
    <name type="scientific">Dunaliella salina</name>
    <name type="common">Green alga</name>
    <name type="synonym">Protococcus salinus</name>
    <dbReference type="NCBI Taxonomy" id="3046"/>
    <lineage>
        <taxon>Eukaryota</taxon>
        <taxon>Viridiplantae</taxon>
        <taxon>Chlorophyta</taxon>
        <taxon>core chlorophytes</taxon>
        <taxon>Chlorophyceae</taxon>
        <taxon>CS clade</taxon>
        <taxon>Chlamydomonadales</taxon>
        <taxon>Dunaliellaceae</taxon>
        <taxon>Dunaliella</taxon>
    </lineage>
</organism>
<dbReference type="PANTHER" id="PTHR13046">
    <property type="entry name" value="PROTEASE U48 CAAX PRENYL PROTEASE RCE1"/>
    <property type="match status" value="1"/>
</dbReference>
<feature type="domain" description="CAAX prenyl protease 2/Lysostaphin resistance protein A-like" evidence="12">
    <location>
        <begin position="54"/>
        <end position="161"/>
    </location>
</feature>
<protein>
    <recommendedName>
        <fullName evidence="10">intramembrane prenyl-peptidase Rce1</fullName>
        <ecNumber evidence="10">3.4.26.1</ecNumber>
    </recommendedName>
</protein>
<comment type="caution">
    <text evidence="13">The sequence shown here is derived from an EMBL/GenBank/DDBJ whole genome shotgun (WGS) entry which is preliminary data.</text>
</comment>
<evidence type="ECO:0000259" key="12">
    <source>
        <dbReference type="Pfam" id="PF02517"/>
    </source>
</evidence>
<keyword evidence="7 11" id="KW-1133">Transmembrane helix</keyword>
<keyword evidence="8 11" id="KW-0472">Membrane</keyword>
<keyword evidence="3" id="KW-0645">Protease</keyword>
<evidence type="ECO:0000256" key="3">
    <source>
        <dbReference type="ARBA" id="ARBA00022670"/>
    </source>
</evidence>